<evidence type="ECO:0000313" key="2">
    <source>
        <dbReference type="EMBL" id="CAA9298006.1"/>
    </source>
</evidence>
<dbReference type="GO" id="GO:0005829">
    <property type="term" value="C:cytosol"/>
    <property type="evidence" value="ECO:0007669"/>
    <property type="project" value="TreeGrafter"/>
</dbReference>
<evidence type="ECO:0000259" key="1">
    <source>
        <dbReference type="SMART" id="SM00923"/>
    </source>
</evidence>
<dbReference type="PANTHER" id="PTHR38444">
    <property type="entry name" value="ENTEROBACTIN BIOSYNTHESIS PROTEIN YBDZ"/>
    <property type="match status" value="1"/>
</dbReference>
<dbReference type="SUPFAM" id="SSF160582">
    <property type="entry name" value="MbtH-like"/>
    <property type="match status" value="1"/>
</dbReference>
<dbReference type="EMBL" id="CADCTV010000061">
    <property type="protein sequence ID" value="CAA9298006.1"/>
    <property type="molecule type" value="Genomic_DNA"/>
</dbReference>
<dbReference type="GO" id="GO:0019290">
    <property type="term" value="P:siderophore biosynthetic process"/>
    <property type="evidence" value="ECO:0007669"/>
    <property type="project" value="TreeGrafter"/>
</dbReference>
<proteinExistence type="predicted"/>
<dbReference type="InterPro" id="IPR005153">
    <property type="entry name" value="MbtH-like_dom"/>
</dbReference>
<reference evidence="2" key="1">
    <citation type="submission" date="2020-02" db="EMBL/GenBank/DDBJ databases">
        <authorList>
            <person name="Meier V. D."/>
        </authorList>
    </citation>
    <scope>NUCLEOTIDE SEQUENCE</scope>
    <source>
        <strain evidence="2">AVDCRST_MAG89</strain>
    </source>
</reference>
<name>A0A6J4K6Z7_9BACT</name>
<protein>
    <recommendedName>
        <fullName evidence="1">MbtH-like domain-containing protein</fullName>
    </recommendedName>
</protein>
<dbReference type="InterPro" id="IPR037407">
    <property type="entry name" value="MLP_fam"/>
</dbReference>
<dbReference type="SMART" id="SM00923">
    <property type="entry name" value="MbtH"/>
    <property type="match status" value="1"/>
</dbReference>
<accession>A0A6J4K6Z7</accession>
<dbReference type="AlphaFoldDB" id="A0A6J4K6Z7"/>
<dbReference type="PANTHER" id="PTHR38444:SF1">
    <property type="entry name" value="ENTEROBACTIN BIOSYNTHESIS PROTEIN YBDZ"/>
    <property type="match status" value="1"/>
</dbReference>
<dbReference type="InterPro" id="IPR038020">
    <property type="entry name" value="MbtH-like_sf"/>
</dbReference>
<dbReference type="Pfam" id="PF03621">
    <property type="entry name" value="MbtH"/>
    <property type="match status" value="1"/>
</dbReference>
<feature type="domain" description="MbtH-like" evidence="1">
    <location>
        <begin position="3"/>
        <end position="53"/>
    </location>
</feature>
<organism evidence="2">
    <name type="scientific">uncultured Gemmatimonadota bacterium</name>
    <dbReference type="NCBI Taxonomy" id="203437"/>
    <lineage>
        <taxon>Bacteria</taxon>
        <taxon>Pseudomonadati</taxon>
        <taxon>Gemmatimonadota</taxon>
        <taxon>environmental samples</taxon>
    </lineage>
</organism>
<sequence length="70" mass="8069">MPTDAKDDTRTYIVLINHEEQYSLWLADKEIPLGWSAVGKPGSREECLAYVKEVWTDMTPKSLRKQTQEA</sequence>
<gene>
    <name evidence="2" type="ORF">AVDCRST_MAG89-255</name>
</gene>
<dbReference type="Gene3D" id="3.90.820.10">
    <property type="entry name" value="Structural Genomics, Unknown Function 30-nov-00 1gh9 Mol_id"/>
    <property type="match status" value="1"/>
</dbReference>